<feature type="domain" description="Major facilitator superfamily (MFS) profile" evidence="8">
    <location>
        <begin position="19"/>
        <end position="464"/>
    </location>
</feature>
<evidence type="ECO:0000256" key="4">
    <source>
        <dbReference type="ARBA" id="ARBA00022692"/>
    </source>
</evidence>
<dbReference type="GO" id="GO:0005886">
    <property type="term" value="C:plasma membrane"/>
    <property type="evidence" value="ECO:0007669"/>
    <property type="project" value="UniProtKB-SubCell"/>
</dbReference>
<evidence type="ECO:0000313" key="10">
    <source>
        <dbReference type="Proteomes" id="UP000074382"/>
    </source>
</evidence>
<dbReference type="InterPro" id="IPR011701">
    <property type="entry name" value="MFS"/>
</dbReference>
<evidence type="ECO:0000259" key="8">
    <source>
        <dbReference type="PROSITE" id="PS50850"/>
    </source>
</evidence>
<reference evidence="10" key="1">
    <citation type="journal article" date="2017" name="Acta Aliment.">
        <title>Plant polysaccharide degrading enzyme system of Thermpbifida cellulosilytica TB100 revealed by de novo genome project data.</title>
        <authorList>
            <person name="Toth A."/>
            <person name="Baka E."/>
            <person name="Luzics S."/>
            <person name="Bata-Vidacs I."/>
            <person name="Nagy I."/>
            <person name="Balint B."/>
            <person name="Herceg R."/>
            <person name="Olasz F."/>
            <person name="Wilk T."/>
            <person name="Nagy T."/>
            <person name="Kriszt B."/>
            <person name="Nagy I."/>
            <person name="Kukolya J."/>
        </authorList>
    </citation>
    <scope>NUCLEOTIDE SEQUENCE [LARGE SCALE GENOMIC DNA]</scope>
    <source>
        <strain evidence="10">TB100</strain>
    </source>
</reference>
<dbReference type="InterPro" id="IPR020846">
    <property type="entry name" value="MFS_dom"/>
</dbReference>
<dbReference type="NCBIfam" id="TIGR00711">
    <property type="entry name" value="efflux_EmrB"/>
    <property type="match status" value="1"/>
</dbReference>
<feature type="transmembrane region" description="Helical" evidence="7">
    <location>
        <begin position="110"/>
        <end position="131"/>
    </location>
</feature>
<dbReference type="InterPro" id="IPR036259">
    <property type="entry name" value="MFS_trans_sf"/>
</dbReference>
<comment type="caution">
    <text evidence="9">The sequence shown here is derived from an EMBL/GenBank/DDBJ whole genome shotgun (WGS) entry which is preliminary data.</text>
</comment>
<evidence type="ECO:0000256" key="6">
    <source>
        <dbReference type="ARBA" id="ARBA00023136"/>
    </source>
</evidence>
<feature type="transmembrane region" description="Helical" evidence="7">
    <location>
        <begin position="310"/>
        <end position="328"/>
    </location>
</feature>
<dbReference type="OrthoDB" id="7375466at2"/>
<evidence type="ECO:0000256" key="7">
    <source>
        <dbReference type="SAM" id="Phobius"/>
    </source>
</evidence>
<feature type="transmembrane region" description="Helical" evidence="7">
    <location>
        <begin position="340"/>
        <end position="359"/>
    </location>
</feature>
<dbReference type="GO" id="GO:0022857">
    <property type="term" value="F:transmembrane transporter activity"/>
    <property type="evidence" value="ECO:0007669"/>
    <property type="project" value="InterPro"/>
</dbReference>
<dbReference type="InterPro" id="IPR004638">
    <property type="entry name" value="EmrB-like"/>
</dbReference>
<feature type="transmembrane region" description="Helical" evidence="7">
    <location>
        <begin position="143"/>
        <end position="167"/>
    </location>
</feature>
<name>A0A147KGS6_THECS</name>
<evidence type="ECO:0000256" key="1">
    <source>
        <dbReference type="ARBA" id="ARBA00004651"/>
    </source>
</evidence>
<dbReference type="PATRIC" id="fig|665004.4.peg.1113"/>
<dbReference type="Proteomes" id="UP000074382">
    <property type="component" value="Unassembled WGS sequence"/>
</dbReference>
<sequence>MPSPASAAPPVSEKQAWKALSALCVGLFITLLDQSLVAVTLPQITEDLGNSVNQAVWVSAGYLLTFAVPLLVTGRLGDRFGQRAVYLAGMVLFTLAAAACAFAPTIETLILARAVQGFGASLLNPQPLSVINRVFARNRRGAAMGVWSAVASSAGLFGPVIGGLLAGGAGWRWVFLLYLPLGLLSLTLVTLWVPRLPTGVGWIDLVSAVVSLVAVLGIVFTLQQGPDLGWPLWLWGVLAVGLLALVLFVRLQKRAERRGSDALVPPRLFRIGNFRFGTLSIATLGFTVYSVNLPVMMYLQLGVGLSAQTAGLLLLPTGIVSVTLAPAVGRLADRLAPGRISKIGFSSMITAVVLYVVLISQEVPFGWLVVPLVLMGVANAMCWSANAAISMRQLPTDLLGAGSGVYNTARQVGAVLGVAALGAAMQIGLQHTSFATAMGLSLALHAAVLVFGLAMVANFRDDRLASPPDRTGTAG</sequence>
<dbReference type="Gene3D" id="1.20.1720.10">
    <property type="entry name" value="Multidrug resistance protein D"/>
    <property type="match status" value="1"/>
</dbReference>
<feature type="transmembrane region" description="Helical" evidence="7">
    <location>
        <begin position="435"/>
        <end position="457"/>
    </location>
</feature>
<dbReference type="STRING" id="665004.AC529_12030"/>
<dbReference type="Gene3D" id="1.20.1250.20">
    <property type="entry name" value="MFS general substrate transporter like domains"/>
    <property type="match status" value="1"/>
</dbReference>
<feature type="transmembrane region" description="Helical" evidence="7">
    <location>
        <begin position="173"/>
        <end position="193"/>
    </location>
</feature>
<keyword evidence="5 7" id="KW-1133">Transmembrane helix</keyword>
<evidence type="ECO:0000256" key="5">
    <source>
        <dbReference type="ARBA" id="ARBA00022989"/>
    </source>
</evidence>
<feature type="transmembrane region" description="Helical" evidence="7">
    <location>
        <begin position="272"/>
        <end position="290"/>
    </location>
</feature>
<dbReference type="RefSeq" id="WP_068753943.1">
    <property type="nucleotide sequence ID" value="NZ_KQ950180.1"/>
</dbReference>
<keyword evidence="10" id="KW-1185">Reference proteome</keyword>
<dbReference type="PROSITE" id="PS50850">
    <property type="entry name" value="MFS"/>
    <property type="match status" value="1"/>
</dbReference>
<protein>
    <submittedName>
        <fullName evidence="9">Membrane protein</fullName>
    </submittedName>
</protein>
<dbReference type="Pfam" id="PF07690">
    <property type="entry name" value="MFS_1"/>
    <property type="match status" value="1"/>
</dbReference>
<feature type="transmembrane region" description="Helical" evidence="7">
    <location>
        <begin position="232"/>
        <end position="251"/>
    </location>
</feature>
<evidence type="ECO:0000256" key="2">
    <source>
        <dbReference type="ARBA" id="ARBA00022448"/>
    </source>
</evidence>
<gene>
    <name evidence="9" type="ORF">AC529_12030</name>
</gene>
<feature type="transmembrane region" description="Helical" evidence="7">
    <location>
        <begin position="409"/>
        <end position="429"/>
    </location>
</feature>
<organism evidence="9 10">
    <name type="scientific">Thermobifida cellulosilytica TB100</name>
    <dbReference type="NCBI Taxonomy" id="665004"/>
    <lineage>
        <taxon>Bacteria</taxon>
        <taxon>Bacillati</taxon>
        <taxon>Actinomycetota</taxon>
        <taxon>Actinomycetes</taxon>
        <taxon>Streptosporangiales</taxon>
        <taxon>Nocardiopsidaceae</taxon>
        <taxon>Thermobifida</taxon>
    </lineage>
</organism>
<dbReference type="PANTHER" id="PTHR42718">
    <property type="entry name" value="MAJOR FACILITATOR SUPERFAMILY MULTIDRUG TRANSPORTER MFSC"/>
    <property type="match status" value="1"/>
</dbReference>
<feature type="transmembrane region" description="Helical" evidence="7">
    <location>
        <begin position="365"/>
        <end position="389"/>
    </location>
</feature>
<dbReference type="SUPFAM" id="SSF103473">
    <property type="entry name" value="MFS general substrate transporter"/>
    <property type="match status" value="2"/>
</dbReference>
<comment type="subcellular location">
    <subcellularLocation>
        <location evidence="1">Cell membrane</location>
        <topology evidence="1">Multi-pass membrane protein</topology>
    </subcellularLocation>
</comment>
<dbReference type="PRINTS" id="PR01036">
    <property type="entry name" value="TCRTETB"/>
</dbReference>
<dbReference type="AlphaFoldDB" id="A0A147KGS6"/>
<proteinExistence type="predicted"/>
<keyword evidence="2" id="KW-0813">Transport</keyword>
<keyword evidence="6 7" id="KW-0472">Membrane</keyword>
<evidence type="ECO:0000256" key="3">
    <source>
        <dbReference type="ARBA" id="ARBA00022475"/>
    </source>
</evidence>
<dbReference type="PANTHER" id="PTHR42718:SF46">
    <property type="entry name" value="BLR6921 PROTEIN"/>
    <property type="match status" value="1"/>
</dbReference>
<keyword evidence="3" id="KW-1003">Cell membrane</keyword>
<feature type="transmembrane region" description="Helical" evidence="7">
    <location>
        <begin position="54"/>
        <end position="72"/>
    </location>
</feature>
<accession>A0A147KGS6</accession>
<dbReference type="EMBL" id="LGEM01000089">
    <property type="protein sequence ID" value="KUP96481.1"/>
    <property type="molecule type" value="Genomic_DNA"/>
</dbReference>
<feature type="transmembrane region" description="Helical" evidence="7">
    <location>
        <begin position="200"/>
        <end position="220"/>
    </location>
</feature>
<feature type="transmembrane region" description="Helical" evidence="7">
    <location>
        <begin position="84"/>
        <end position="104"/>
    </location>
</feature>
<evidence type="ECO:0000313" key="9">
    <source>
        <dbReference type="EMBL" id="KUP96481.1"/>
    </source>
</evidence>
<keyword evidence="4 7" id="KW-0812">Transmembrane</keyword>